<gene>
    <name evidence="2" type="ORF">B1A_18316</name>
</gene>
<dbReference type="PANTHER" id="PTHR33678:SF2">
    <property type="match status" value="1"/>
</dbReference>
<name>T1A2S7_9ZZZZ</name>
<dbReference type="InterPro" id="IPR004291">
    <property type="entry name" value="Transposase_IS66_central"/>
</dbReference>
<reference evidence="2" key="1">
    <citation type="submission" date="2013-08" db="EMBL/GenBank/DDBJ databases">
        <authorList>
            <person name="Mendez C."/>
            <person name="Richter M."/>
            <person name="Ferrer M."/>
            <person name="Sanchez J."/>
        </authorList>
    </citation>
    <scope>NUCLEOTIDE SEQUENCE</scope>
</reference>
<dbReference type="EMBL" id="AUZX01013505">
    <property type="protein sequence ID" value="EQD35389.1"/>
    <property type="molecule type" value="Genomic_DNA"/>
</dbReference>
<dbReference type="PANTHER" id="PTHR33678">
    <property type="entry name" value="BLL1576 PROTEIN"/>
    <property type="match status" value="1"/>
</dbReference>
<organism evidence="2">
    <name type="scientific">mine drainage metagenome</name>
    <dbReference type="NCBI Taxonomy" id="410659"/>
    <lineage>
        <taxon>unclassified sequences</taxon>
        <taxon>metagenomes</taxon>
        <taxon>ecological metagenomes</taxon>
    </lineage>
</organism>
<feature type="domain" description="Transposase IS66 central" evidence="1">
    <location>
        <begin position="18"/>
        <end position="251"/>
    </location>
</feature>
<protein>
    <submittedName>
        <fullName evidence="2">Transposase IS66</fullName>
    </submittedName>
</protein>
<reference evidence="2" key="2">
    <citation type="journal article" date="2014" name="ISME J.">
        <title>Microbial stratification in low pH oxic and suboxic macroscopic growths along an acid mine drainage.</title>
        <authorList>
            <person name="Mendez-Garcia C."/>
            <person name="Mesa V."/>
            <person name="Sprenger R.R."/>
            <person name="Richter M."/>
            <person name="Diez M.S."/>
            <person name="Solano J."/>
            <person name="Bargiela R."/>
            <person name="Golyshina O.V."/>
            <person name="Manteca A."/>
            <person name="Ramos J.L."/>
            <person name="Gallego J.R."/>
            <person name="Llorente I."/>
            <person name="Martins Dos Santos V.A."/>
            <person name="Jensen O.N."/>
            <person name="Pelaez A.I."/>
            <person name="Sanchez J."/>
            <person name="Ferrer M."/>
        </authorList>
    </citation>
    <scope>NUCLEOTIDE SEQUENCE</scope>
</reference>
<feature type="non-terminal residue" evidence="2">
    <location>
        <position position="1"/>
    </location>
</feature>
<dbReference type="NCBIfam" id="NF033517">
    <property type="entry name" value="transpos_IS66"/>
    <property type="match status" value="1"/>
</dbReference>
<dbReference type="AlphaFoldDB" id="T1A2S7"/>
<accession>T1A2S7</accession>
<dbReference type="Pfam" id="PF03050">
    <property type="entry name" value="DDE_Tnp_IS66"/>
    <property type="match status" value="1"/>
</dbReference>
<sequence>FICASARRSRSNGWGGVLHDLFGLAISEGALANMLAQAAPAFEAQTGRIKQRPLSGTALESDETSVRVGKRTFWNWVFHHGDSACFVIRPSRGKKVVAEFLGDVRPDFWVSDRLAAQIGWAAKDHQACLAHLLRDIQYAIDSGDDALAPGLKALLKRATRIGRRRPDLADSTLAVYQSRLHARLDDLLKIVPATKAGRKLLRVIKRFRQSLFVFVTNRAIPATNNGSEQALRPCVVFRKVTNCFRSEWGATLYANVRSVIETARRRGIPILRAIKLTLQGTPLPTAA</sequence>
<comment type="caution">
    <text evidence="2">The sequence shown here is derived from an EMBL/GenBank/DDBJ whole genome shotgun (WGS) entry which is preliminary data.</text>
</comment>
<dbReference type="InterPro" id="IPR052344">
    <property type="entry name" value="Transposase-related"/>
</dbReference>
<evidence type="ECO:0000259" key="1">
    <source>
        <dbReference type="Pfam" id="PF03050"/>
    </source>
</evidence>
<proteinExistence type="predicted"/>
<evidence type="ECO:0000313" key="2">
    <source>
        <dbReference type="EMBL" id="EQD35389.1"/>
    </source>
</evidence>